<dbReference type="GO" id="GO:0006106">
    <property type="term" value="P:fumarate metabolic process"/>
    <property type="evidence" value="ECO:0007669"/>
    <property type="project" value="InterPro"/>
</dbReference>
<sequence length="62" mass="6696">MKMLGSFHSRIHKIGYDNAAAVAKTANKEGSTLKEAALKLGMLSSEEFDTLVVPEKMIGLTD</sequence>
<gene>
    <name evidence="2" type="ORF">C1H46_008847</name>
</gene>
<protein>
    <recommendedName>
        <fullName evidence="1">Fumarase C C-terminal domain-containing protein</fullName>
    </recommendedName>
</protein>
<dbReference type="SUPFAM" id="SSF48557">
    <property type="entry name" value="L-aspartase-like"/>
    <property type="match status" value="1"/>
</dbReference>
<comment type="caution">
    <text evidence="2">The sequence shown here is derived from an EMBL/GenBank/DDBJ whole genome shotgun (WGS) entry which is preliminary data.</text>
</comment>
<dbReference type="GO" id="GO:0006108">
    <property type="term" value="P:malate metabolic process"/>
    <property type="evidence" value="ECO:0007669"/>
    <property type="project" value="TreeGrafter"/>
</dbReference>
<dbReference type="Pfam" id="PF10415">
    <property type="entry name" value="FumaraseC_C"/>
    <property type="match status" value="1"/>
</dbReference>
<evidence type="ECO:0000313" key="2">
    <source>
        <dbReference type="EMBL" id="TQE05512.1"/>
    </source>
</evidence>
<feature type="domain" description="Fumarase C C-terminal" evidence="1">
    <location>
        <begin position="13"/>
        <end position="58"/>
    </location>
</feature>
<name>A0A540N396_MALBA</name>
<dbReference type="GO" id="GO:0006099">
    <property type="term" value="P:tricarboxylic acid cycle"/>
    <property type="evidence" value="ECO:0007669"/>
    <property type="project" value="InterPro"/>
</dbReference>
<dbReference type="Proteomes" id="UP000315295">
    <property type="component" value="Unassembled WGS sequence"/>
</dbReference>
<dbReference type="STRING" id="106549.A0A540N396"/>
<dbReference type="AlphaFoldDB" id="A0A540N396"/>
<keyword evidence="3" id="KW-1185">Reference proteome</keyword>
<organism evidence="2 3">
    <name type="scientific">Malus baccata</name>
    <name type="common">Siberian crab apple</name>
    <name type="synonym">Pyrus baccata</name>
    <dbReference type="NCBI Taxonomy" id="106549"/>
    <lineage>
        <taxon>Eukaryota</taxon>
        <taxon>Viridiplantae</taxon>
        <taxon>Streptophyta</taxon>
        <taxon>Embryophyta</taxon>
        <taxon>Tracheophyta</taxon>
        <taxon>Spermatophyta</taxon>
        <taxon>Magnoliopsida</taxon>
        <taxon>eudicotyledons</taxon>
        <taxon>Gunneridae</taxon>
        <taxon>Pentapetalae</taxon>
        <taxon>rosids</taxon>
        <taxon>fabids</taxon>
        <taxon>Rosales</taxon>
        <taxon>Rosaceae</taxon>
        <taxon>Amygdaloideae</taxon>
        <taxon>Maleae</taxon>
        <taxon>Malus</taxon>
    </lineage>
</organism>
<dbReference type="Gene3D" id="1.10.40.30">
    <property type="entry name" value="Fumarase/aspartase (C-terminal domain)"/>
    <property type="match status" value="1"/>
</dbReference>
<dbReference type="GO" id="GO:0005739">
    <property type="term" value="C:mitochondrion"/>
    <property type="evidence" value="ECO:0007669"/>
    <property type="project" value="TreeGrafter"/>
</dbReference>
<accession>A0A540N396</accession>
<dbReference type="InterPro" id="IPR018951">
    <property type="entry name" value="Fumarase_C_C"/>
</dbReference>
<dbReference type="InterPro" id="IPR005677">
    <property type="entry name" value="Fum_hydII"/>
</dbReference>
<reference evidence="2 3" key="1">
    <citation type="journal article" date="2019" name="G3 (Bethesda)">
        <title>Sequencing of a Wild Apple (Malus baccata) Genome Unravels the Differences Between Cultivated and Wild Apple Species Regarding Disease Resistance and Cold Tolerance.</title>
        <authorList>
            <person name="Chen X."/>
        </authorList>
    </citation>
    <scope>NUCLEOTIDE SEQUENCE [LARGE SCALE GENOMIC DNA]</scope>
    <source>
        <strain evidence="3">cv. Shandingzi</strain>
        <tissue evidence="2">Leaves</tissue>
    </source>
</reference>
<evidence type="ECO:0000313" key="3">
    <source>
        <dbReference type="Proteomes" id="UP000315295"/>
    </source>
</evidence>
<dbReference type="PANTHER" id="PTHR11444:SF1">
    <property type="entry name" value="FUMARATE HYDRATASE, MITOCHONDRIAL"/>
    <property type="match status" value="1"/>
</dbReference>
<dbReference type="FunFam" id="1.10.40.30:FF:000002">
    <property type="entry name" value="Fumarate hydratase class II"/>
    <property type="match status" value="1"/>
</dbReference>
<evidence type="ECO:0000259" key="1">
    <source>
        <dbReference type="Pfam" id="PF10415"/>
    </source>
</evidence>
<dbReference type="PANTHER" id="PTHR11444">
    <property type="entry name" value="ASPARTATEAMMONIA/ARGININOSUCCINATE/ADENYLOSUCCINATE LYASE"/>
    <property type="match status" value="1"/>
</dbReference>
<dbReference type="InterPro" id="IPR008948">
    <property type="entry name" value="L-Aspartase-like"/>
</dbReference>
<dbReference type="GO" id="GO:0004333">
    <property type="term" value="F:fumarate hydratase activity"/>
    <property type="evidence" value="ECO:0007669"/>
    <property type="project" value="InterPro"/>
</dbReference>
<proteinExistence type="predicted"/>
<dbReference type="EMBL" id="VIEB01000120">
    <property type="protein sequence ID" value="TQE05512.1"/>
    <property type="molecule type" value="Genomic_DNA"/>
</dbReference>